<dbReference type="GO" id="GO:0006508">
    <property type="term" value="P:proteolysis"/>
    <property type="evidence" value="ECO:0007669"/>
    <property type="project" value="UniProtKB-KW"/>
</dbReference>
<dbReference type="PANTHER" id="PTHR12174">
    <property type="entry name" value="SIGNAL PEPTIDE PEPTIDASE"/>
    <property type="match status" value="1"/>
</dbReference>
<evidence type="ECO:0000256" key="5">
    <source>
        <dbReference type="ARBA" id="ARBA00022801"/>
    </source>
</evidence>
<proteinExistence type="inferred from homology"/>
<comment type="caution">
    <text evidence="9">The sequence shown here is derived from an EMBL/GenBank/DDBJ whole genome shotgun (WGS) entry which is preliminary data.</text>
</comment>
<reference evidence="9 10" key="1">
    <citation type="journal article" date="2018" name="PLoS Genet.">
        <title>Population sequencing reveals clonal diversity and ancestral inbreeding in the grapevine cultivar Chardonnay.</title>
        <authorList>
            <person name="Roach M.J."/>
            <person name="Johnson D.L."/>
            <person name="Bohlmann J."/>
            <person name="van Vuuren H.J."/>
            <person name="Jones S.J."/>
            <person name="Pretorius I.S."/>
            <person name="Schmidt S.A."/>
            <person name="Borneman A.R."/>
        </authorList>
    </citation>
    <scope>NUCLEOTIDE SEQUENCE [LARGE SCALE GENOMIC DNA]</scope>
    <source>
        <strain evidence="10">cv. Chardonnay</strain>
        <tissue evidence="9">Leaf</tissue>
    </source>
</reference>
<keyword evidence="4 8" id="KW-0812">Transmembrane</keyword>
<gene>
    <name evidence="9" type="primary">SPPL2_7</name>
    <name evidence="9" type="ORF">CK203_111295</name>
</gene>
<dbReference type="AlphaFoldDB" id="A0A438EH42"/>
<keyword evidence="3" id="KW-0645">Protease</keyword>
<comment type="similarity">
    <text evidence="2">Belongs to the peptidase A22B family.</text>
</comment>
<keyword evidence="6 8" id="KW-1133">Transmembrane helix</keyword>
<accession>A0A438EH42</accession>
<evidence type="ECO:0000256" key="6">
    <source>
        <dbReference type="ARBA" id="ARBA00022989"/>
    </source>
</evidence>
<evidence type="ECO:0000313" key="10">
    <source>
        <dbReference type="Proteomes" id="UP000288805"/>
    </source>
</evidence>
<evidence type="ECO:0000313" key="9">
    <source>
        <dbReference type="EMBL" id="RVW47026.1"/>
    </source>
</evidence>
<feature type="transmembrane region" description="Helical" evidence="8">
    <location>
        <begin position="230"/>
        <end position="252"/>
    </location>
</feature>
<dbReference type="GO" id="GO:0016020">
    <property type="term" value="C:membrane"/>
    <property type="evidence" value="ECO:0007669"/>
    <property type="project" value="InterPro"/>
</dbReference>
<dbReference type="InterPro" id="IPR006639">
    <property type="entry name" value="Preselin/SPP"/>
</dbReference>
<evidence type="ECO:0000256" key="2">
    <source>
        <dbReference type="ARBA" id="ARBA00006859"/>
    </source>
</evidence>
<protein>
    <submittedName>
        <fullName evidence="9">Signal peptide peptidase-like 2</fullName>
    </submittedName>
</protein>
<dbReference type="PANTHER" id="PTHR12174:SF102">
    <property type="entry name" value="SIGNAL PEPTIDE PEPTIDASE-LIKE 4"/>
    <property type="match status" value="1"/>
</dbReference>
<evidence type="ECO:0000256" key="1">
    <source>
        <dbReference type="ARBA" id="ARBA00004127"/>
    </source>
</evidence>
<comment type="subcellular location">
    <subcellularLocation>
        <location evidence="1">Endomembrane system</location>
        <topology evidence="1">Multi-pass membrane protein</topology>
    </subcellularLocation>
</comment>
<dbReference type="EMBL" id="QGNW01001293">
    <property type="protein sequence ID" value="RVW47026.1"/>
    <property type="molecule type" value="Genomic_DNA"/>
</dbReference>
<keyword evidence="5" id="KW-0378">Hydrolase</keyword>
<dbReference type="GO" id="GO:0012505">
    <property type="term" value="C:endomembrane system"/>
    <property type="evidence" value="ECO:0007669"/>
    <property type="project" value="UniProtKB-SubCell"/>
</dbReference>
<dbReference type="Proteomes" id="UP000288805">
    <property type="component" value="Unassembled WGS sequence"/>
</dbReference>
<name>A0A438EH42_VITVI</name>
<evidence type="ECO:0000256" key="8">
    <source>
        <dbReference type="SAM" id="Phobius"/>
    </source>
</evidence>
<evidence type="ECO:0000256" key="4">
    <source>
        <dbReference type="ARBA" id="ARBA00022692"/>
    </source>
</evidence>
<dbReference type="SMART" id="SM00730">
    <property type="entry name" value="PSN"/>
    <property type="match status" value="1"/>
</dbReference>
<organism evidence="9 10">
    <name type="scientific">Vitis vinifera</name>
    <name type="common">Grape</name>
    <dbReference type="NCBI Taxonomy" id="29760"/>
    <lineage>
        <taxon>Eukaryota</taxon>
        <taxon>Viridiplantae</taxon>
        <taxon>Streptophyta</taxon>
        <taxon>Embryophyta</taxon>
        <taxon>Tracheophyta</taxon>
        <taxon>Spermatophyta</taxon>
        <taxon>Magnoliopsida</taxon>
        <taxon>eudicotyledons</taxon>
        <taxon>Gunneridae</taxon>
        <taxon>Pentapetalae</taxon>
        <taxon>rosids</taxon>
        <taxon>Vitales</taxon>
        <taxon>Vitaceae</taxon>
        <taxon>Viteae</taxon>
        <taxon>Vitis</taxon>
    </lineage>
</organism>
<evidence type="ECO:0000256" key="7">
    <source>
        <dbReference type="ARBA" id="ARBA00023136"/>
    </source>
</evidence>
<evidence type="ECO:0000256" key="3">
    <source>
        <dbReference type="ARBA" id="ARBA00022670"/>
    </source>
</evidence>
<dbReference type="GO" id="GO:0042500">
    <property type="term" value="F:aspartic endopeptidase activity, intramembrane cleaving"/>
    <property type="evidence" value="ECO:0007669"/>
    <property type="project" value="InterPro"/>
</dbReference>
<dbReference type="InterPro" id="IPR007369">
    <property type="entry name" value="Peptidase_A22B_SPP"/>
</dbReference>
<sequence>MNANPCSLFVFTGPSDLLGGFVILGSSQLPVLPPIGFPRIWHYTGPRIITLLFCEQTISLRRERWKPSLNHIHPQVMWYRSLNIFRWFEQAAESFVKVPFFGAVSYLTLAVSPFCISICCCLGSFSPHQLCLDWTRYPWYCTHHHILQIVRVPNLKLFRFDGLFKHALGEYLTRSLILVDINRLELFFSVVHSCTTSFGFLFLNVVARGDRSGEDGIPMLLKIPRMFDPWGGYSIIGFGDIILPGLLVAFSLRFDHCMIGWQRRVSEQILCVGHDCLWSRYGGKKNCSLWTLNSSRVYYCHCFQDSSSHMWPLNLMDGHGQPALLYIVPFTLGTFLALGKKRGDLKTLWTKGEPERPCPHIQPTQ</sequence>
<keyword evidence="7 8" id="KW-0472">Membrane</keyword>
<dbReference type="Pfam" id="PF04258">
    <property type="entry name" value="Peptidase_A22B"/>
    <property type="match status" value="1"/>
</dbReference>
<feature type="transmembrane region" description="Helical" evidence="8">
    <location>
        <begin position="323"/>
        <end position="339"/>
    </location>
</feature>